<dbReference type="AlphaFoldDB" id="A0A918IA27"/>
<dbReference type="EMBL" id="BMTD01000004">
    <property type="protein sequence ID" value="GGU89676.1"/>
    <property type="molecule type" value="Genomic_DNA"/>
</dbReference>
<protein>
    <submittedName>
        <fullName evidence="2">Uncharacterized protein</fullName>
    </submittedName>
</protein>
<evidence type="ECO:0000256" key="1">
    <source>
        <dbReference type="SAM" id="MobiDB-lite"/>
    </source>
</evidence>
<gene>
    <name evidence="2" type="ORF">GCM10010260_24930</name>
</gene>
<reference evidence="2" key="2">
    <citation type="submission" date="2020-09" db="EMBL/GenBank/DDBJ databases">
        <authorList>
            <person name="Sun Q."/>
            <person name="Ohkuma M."/>
        </authorList>
    </citation>
    <scope>NUCLEOTIDE SEQUENCE</scope>
    <source>
        <strain evidence="2">JCM 4369</strain>
    </source>
</reference>
<evidence type="ECO:0000313" key="3">
    <source>
        <dbReference type="Proteomes" id="UP000618795"/>
    </source>
</evidence>
<reference evidence="2" key="1">
    <citation type="journal article" date="2014" name="Int. J. Syst. Evol. Microbiol.">
        <title>Complete genome sequence of Corynebacterium casei LMG S-19264T (=DSM 44701T), isolated from a smear-ripened cheese.</title>
        <authorList>
            <consortium name="US DOE Joint Genome Institute (JGI-PGF)"/>
            <person name="Walter F."/>
            <person name="Albersmeier A."/>
            <person name="Kalinowski J."/>
            <person name="Ruckert C."/>
        </authorList>
    </citation>
    <scope>NUCLEOTIDE SEQUENCE</scope>
    <source>
        <strain evidence="2">JCM 4369</strain>
    </source>
</reference>
<accession>A0A918IA27</accession>
<dbReference type="Proteomes" id="UP000618795">
    <property type="component" value="Unassembled WGS sequence"/>
</dbReference>
<sequence>MGSRQARLAKSASSGVLHAYDVVNRTPSPLPLPSGGLTRGRTCPDDRASEGSGLEAADCDALALQQGQVAHVEGVGARDVAPAWATAARAPR</sequence>
<keyword evidence="3" id="KW-1185">Reference proteome</keyword>
<organism evidence="2 3">
    <name type="scientific">Streptomyces filipinensis</name>
    <dbReference type="NCBI Taxonomy" id="66887"/>
    <lineage>
        <taxon>Bacteria</taxon>
        <taxon>Bacillati</taxon>
        <taxon>Actinomycetota</taxon>
        <taxon>Actinomycetes</taxon>
        <taxon>Kitasatosporales</taxon>
        <taxon>Streptomycetaceae</taxon>
        <taxon>Streptomyces</taxon>
    </lineage>
</organism>
<proteinExistence type="predicted"/>
<comment type="caution">
    <text evidence="2">The sequence shown here is derived from an EMBL/GenBank/DDBJ whole genome shotgun (WGS) entry which is preliminary data.</text>
</comment>
<name>A0A918IA27_9ACTN</name>
<evidence type="ECO:0000313" key="2">
    <source>
        <dbReference type="EMBL" id="GGU89676.1"/>
    </source>
</evidence>
<feature type="region of interest" description="Disordered" evidence="1">
    <location>
        <begin position="18"/>
        <end position="52"/>
    </location>
</feature>